<evidence type="ECO:0000259" key="1">
    <source>
        <dbReference type="Pfam" id="PF21880"/>
    </source>
</evidence>
<dbReference type="Proteomes" id="UP000630353">
    <property type="component" value="Unassembled WGS sequence"/>
</dbReference>
<reference evidence="2" key="2">
    <citation type="submission" date="2020-09" db="EMBL/GenBank/DDBJ databases">
        <authorList>
            <person name="Sun Q."/>
            <person name="Kim S."/>
        </authorList>
    </citation>
    <scope>NUCLEOTIDE SEQUENCE</scope>
    <source>
        <strain evidence="2">KCTC 42651</strain>
    </source>
</reference>
<evidence type="ECO:0000313" key="2">
    <source>
        <dbReference type="EMBL" id="GHD44385.1"/>
    </source>
</evidence>
<dbReference type="EMBL" id="BMZS01000002">
    <property type="protein sequence ID" value="GHD44385.1"/>
    <property type="molecule type" value="Genomic_DNA"/>
</dbReference>
<keyword evidence="3" id="KW-1185">Reference proteome</keyword>
<name>A0A919CNL3_9PROT</name>
<sequence length="112" mass="12499">MNQTVSTSLYALRAETFRDKVGQLFYLEGPEGALAITLVRVWEGKEPLFRGTERRPFSLFFLGPPSVRARAHVMTNLRHPRLGLIEGVFIGPVAGEPPPQFGQGQLWSADFT</sequence>
<gene>
    <name evidence="2" type="ORF">GCM10017083_11740</name>
</gene>
<protein>
    <recommendedName>
        <fullName evidence="1">DUF6916 domain-containing protein</fullName>
    </recommendedName>
</protein>
<accession>A0A919CNL3</accession>
<dbReference type="AlphaFoldDB" id="A0A919CNL3"/>
<feature type="domain" description="DUF6916" evidence="1">
    <location>
        <begin position="12"/>
        <end position="96"/>
    </location>
</feature>
<dbReference type="Pfam" id="PF21880">
    <property type="entry name" value="DUF6916"/>
    <property type="match status" value="1"/>
</dbReference>
<dbReference type="RefSeq" id="WP_189987990.1">
    <property type="nucleotide sequence ID" value="NZ_BMZS01000002.1"/>
</dbReference>
<proteinExistence type="predicted"/>
<comment type="caution">
    <text evidence="2">The sequence shown here is derived from an EMBL/GenBank/DDBJ whole genome shotgun (WGS) entry which is preliminary data.</text>
</comment>
<evidence type="ECO:0000313" key="3">
    <source>
        <dbReference type="Proteomes" id="UP000630353"/>
    </source>
</evidence>
<dbReference type="InterPro" id="IPR054209">
    <property type="entry name" value="DUF6916"/>
</dbReference>
<organism evidence="2 3">
    <name type="scientific">Thalassobaculum fulvum</name>
    <dbReference type="NCBI Taxonomy" id="1633335"/>
    <lineage>
        <taxon>Bacteria</taxon>
        <taxon>Pseudomonadati</taxon>
        <taxon>Pseudomonadota</taxon>
        <taxon>Alphaproteobacteria</taxon>
        <taxon>Rhodospirillales</taxon>
        <taxon>Thalassobaculaceae</taxon>
        <taxon>Thalassobaculum</taxon>
    </lineage>
</organism>
<reference evidence="2" key="1">
    <citation type="journal article" date="2014" name="Int. J. Syst. Evol. Microbiol.">
        <title>Complete genome sequence of Corynebacterium casei LMG S-19264T (=DSM 44701T), isolated from a smear-ripened cheese.</title>
        <authorList>
            <consortium name="US DOE Joint Genome Institute (JGI-PGF)"/>
            <person name="Walter F."/>
            <person name="Albersmeier A."/>
            <person name="Kalinowski J."/>
            <person name="Ruckert C."/>
        </authorList>
    </citation>
    <scope>NUCLEOTIDE SEQUENCE</scope>
    <source>
        <strain evidence="2">KCTC 42651</strain>
    </source>
</reference>